<reference evidence="1 2" key="1">
    <citation type="submission" date="2018-11" db="EMBL/GenBank/DDBJ databases">
        <authorList>
            <consortium name="Pathogen Informatics"/>
        </authorList>
    </citation>
    <scope>NUCLEOTIDE SEQUENCE [LARGE SCALE GENOMIC DNA]</scope>
</reference>
<proteinExistence type="predicted"/>
<dbReference type="AlphaFoldDB" id="A0A183GQA5"/>
<organism evidence="2 3">
    <name type="scientific">Heligmosomoides polygyrus</name>
    <name type="common">Parasitic roundworm</name>
    <dbReference type="NCBI Taxonomy" id="6339"/>
    <lineage>
        <taxon>Eukaryota</taxon>
        <taxon>Metazoa</taxon>
        <taxon>Ecdysozoa</taxon>
        <taxon>Nematoda</taxon>
        <taxon>Chromadorea</taxon>
        <taxon>Rhabditida</taxon>
        <taxon>Rhabditina</taxon>
        <taxon>Rhabditomorpha</taxon>
        <taxon>Strongyloidea</taxon>
        <taxon>Heligmosomidae</taxon>
        <taxon>Heligmosomoides</taxon>
    </lineage>
</organism>
<name>A0A183GQA5_HELPZ</name>
<keyword evidence="2" id="KW-1185">Reference proteome</keyword>
<accession>A0A183GQA5</accession>
<gene>
    <name evidence="1" type="ORF">HPBE_LOCUS24874</name>
</gene>
<reference evidence="3" key="2">
    <citation type="submission" date="2019-09" db="UniProtKB">
        <authorList>
            <consortium name="WormBaseParasite"/>
        </authorList>
    </citation>
    <scope>IDENTIFICATION</scope>
</reference>
<dbReference type="WBParaSite" id="HPBE_0002487501-mRNA-1">
    <property type="protein sequence ID" value="HPBE_0002487501-mRNA-1"/>
    <property type="gene ID" value="HPBE_0002487501"/>
</dbReference>
<evidence type="ECO:0000313" key="2">
    <source>
        <dbReference type="Proteomes" id="UP000050761"/>
    </source>
</evidence>
<sequence length="136" mass="15203">MPSSGIVIDSLRPYHSLPKVCNTLLTADCVRLAAIKQNAVVEQNPNLSSRIRDFLNTPRILYTGDVISVDARDPLADQTHRYYFKNKRKHSKEGDATFQSTSQCVLGTETFTGEKRGSIRRMTQSSSLQVIAQFLA</sequence>
<evidence type="ECO:0000313" key="1">
    <source>
        <dbReference type="EMBL" id="VDP47789.1"/>
    </source>
</evidence>
<protein>
    <submittedName>
        <fullName evidence="3">DDE Tnp4 domain-containing protein</fullName>
    </submittedName>
</protein>
<evidence type="ECO:0000313" key="3">
    <source>
        <dbReference type="WBParaSite" id="HPBE_0002487501-mRNA-1"/>
    </source>
</evidence>
<dbReference type="EMBL" id="UZAH01036996">
    <property type="protein sequence ID" value="VDP47789.1"/>
    <property type="molecule type" value="Genomic_DNA"/>
</dbReference>
<accession>A0A3P8HMX7</accession>
<dbReference type="Proteomes" id="UP000050761">
    <property type="component" value="Unassembled WGS sequence"/>
</dbReference>